<dbReference type="GO" id="GO:0005524">
    <property type="term" value="F:ATP binding"/>
    <property type="evidence" value="ECO:0007669"/>
    <property type="project" value="UniProtKB-KW"/>
</dbReference>
<protein>
    <submittedName>
        <fullName evidence="12">ABC transporter ATP-binding protein</fullName>
    </submittedName>
</protein>
<dbReference type="InterPro" id="IPR027417">
    <property type="entry name" value="P-loop_NTPase"/>
</dbReference>
<dbReference type="SUPFAM" id="SSF52540">
    <property type="entry name" value="P-loop containing nucleoside triphosphate hydrolases"/>
    <property type="match status" value="1"/>
</dbReference>
<evidence type="ECO:0000256" key="7">
    <source>
        <dbReference type="ARBA" id="ARBA00022989"/>
    </source>
</evidence>
<dbReference type="GO" id="GO:0005886">
    <property type="term" value="C:plasma membrane"/>
    <property type="evidence" value="ECO:0007669"/>
    <property type="project" value="UniProtKB-SubCell"/>
</dbReference>
<dbReference type="PROSITE" id="PS50893">
    <property type="entry name" value="ABC_TRANSPORTER_2"/>
    <property type="match status" value="1"/>
</dbReference>
<evidence type="ECO:0000256" key="9">
    <source>
        <dbReference type="SAM" id="Phobius"/>
    </source>
</evidence>
<evidence type="ECO:0000256" key="5">
    <source>
        <dbReference type="ARBA" id="ARBA00022741"/>
    </source>
</evidence>
<dbReference type="GO" id="GO:0140359">
    <property type="term" value="F:ABC-type transporter activity"/>
    <property type="evidence" value="ECO:0007669"/>
    <property type="project" value="InterPro"/>
</dbReference>
<keyword evidence="4 9" id="KW-0812">Transmembrane</keyword>
<keyword evidence="2" id="KW-0813">Transport</keyword>
<feature type="domain" description="ABC transporter" evidence="10">
    <location>
        <begin position="493"/>
        <end position="728"/>
    </location>
</feature>
<organism evidence="12 13">
    <name type="scientific">Caproicibacterium argilliputei</name>
    <dbReference type="NCBI Taxonomy" id="3030016"/>
    <lineage>
        <taxon>Bacteria</taxon>
        <taxon>Bacillati</taxon>
        <taxon>Bacillota</taxon>
        <taxon>Clostridia</taxon>
        <taxon>Eubacteriales</taxon>
        <taxon>Oscillospiraceae</taxon>
        <taxon>Caproicibacterium</taxon>
    </lineage>
</organism>
<feature type="transmembrane region" description="Helical" evidence="9">
    <location>
        <begin position="219"/>
        <end position="240"/>
    </location>
</feature>
<feature type="transmembrane region" description="Helical" evidence="9">
    <location>
        <begin position="398"/>
        <end position="418"/>
    </location>
</feature>
<evidence type="ECO:0000259" key="10">
    <source>
        <dbReference type="PROSITE" id="PS50893"/>
    </source>
</evidence>
<dbReference type="AlphaFoldDB" id="A0AA97DBE8"/>
<dbReference type="FunFam" id="3.40.50.300:FF:000854">
    <property type="entry name" value="Multidrug ABC transporter ATP-binding protein"/>
    <property type="match status" value="1"/>
</dbReference>
<evidence type="ECO:0000256" key="2">
    <source>
        <dbReference type="ARBA" id="ARBA00022448"/>
    </source>
</evidence>
<evidence type="ECO:0000256" key="8">
    <source>
        <dbReference type="ARBA" id="ARBA00023136"/>
    </source>
</evidence>
<keyword evidence="8 9" id="KW-0472">Membrane</keyword>
<reference evidence="12" key="2">
    <citation type="submission" date="2024-06" db="EMBL/GenBank/DDBJ databases">
        <title>Caproicibacterium argilliputei sp. nov, a novel caproic acid producing anaerobic bacterium isolated from pit mud.</title>
        <authorList>
            <person name="Xia S."/>
        </authorList>
    </citation>
    <scope>NUCLEOTIDE SEQUENCE</scope>
    <source>
        <strain evidence="12">ZCY20-5</strain>
    </source>
</reference>
<evidence type="ECO:0000256" key="3">
    <source>
        <dbReference type="ARBA" id="ARBA00022475"/>
    </source>
</evidence>
<comment type="subcellular location">
    <subcellularLocation>
        <location evidence="1">Cell membrane</location>
        <topology evidence="1">Multi-pass membrane protein</topology>
    </subcellularLocation>
</comment>
<sequence>MSRIARYFKAYIGPILLAVLLLFGQALCDLSLPNYMSDIVNVGIQQNGITDAAPDAVSEQGMQFFQSFMTQKQKQQIDRNYQQAAKGTVSGQYPKNAKEAVYTLKADADRTQVSEIFGETTWSFLYTMESLQAQSGSKTTSSDKTDLTEINLTKLYQMAPMLAKLPQKTLSDAQQKAQKVQDSVKLQSGTVLVKSLYEELGVDTSALEQHYILLEGFKMLALTVASALAAILVGLLASRASSGLGRDLRRDVFHRVNYFSHTEFDRFSTASLITRTTNDVTQVQMVIMMGIRMLAYAPIMAIGGITMAVRKSVSMTWIIALAVIVLVGLVGVIFSIALPRFKRMQSLIDRMNLVARENLTGLMVTRAFSNQDFEEKRFDTANRNLTDNQLFVNRLMTVMMPAMMLIMNSVSLLIVWVGAHQVAQSTMQVGDMMAYMQYAMQIITSFLFISAIFIFIPRASVSAGRIADVLETEPSIRDPEQPKPFDNAKKGWVEFKNVCFRYDGAEEDVLHNITFTAKPGQTTAFIGSTGSGKSTLVNMVPRFYDATAGSVCVDGQDVCQVTQSDLRARIGYVPQKAVLLSGTIASNLRYGVPDADAAAIRTAVETAQAAEFVDSSPEGLETPIAQGGDNVSGGQKQRLSIARALATHAEIYIFDDSFSALDFKTDAALRAELKRTTGQATVLLVAQRVSTIRNAEQIIVLDEGRIVGCGTHRELLRTCPTYYEIASSQLSKEELA</sequence>
<keyword evidence="3" id="KW-1003">Cell membrane</keyword>
<dbReference type="InterPro" id="IPR017871">
    <property type="entry name" value="ABC_transporter-like_CS"/>
</dbReference>
<reference evidence="12" key="1">
    <citation type="submission" date="2023-09" db="EMBL/GenBank/DDBJ databases">
        <authorList>
            <person name="Zeng C."/>
        </authorList>
    </citation>
    <scope>NUCLEOTIDE SEQUENCE</scope>
    <source>
        <strain evidence="12">ZCY20-5</strain>
    </source>
</reference>
<dbReference type="PROSITE" id="PS50929">
    <property type="entry name" value="ABC_TM1F"/>
    <property type="match status" value="1"/>
</dbReference>
<keyword evidence="6 12" id="KW-0067">ATP-binding</keyword>
<dbReference type="GO" id="GO:0016887">
    <property type="term" value="F:ATP hydrolysis activity"/>
    <property type="evidence" value="ECO:0007669"/>
    <property type="project" value="InterPro"/>
</dbReference>
<dbReference type="InterPro" id="IPR003593">
    <property type="entry name" value="AAA+_ATPase"/>
</dbReference>
<name>A0AA97DBE8_9FIRM</name>
<evidence type="ECO:0000256" key="6">
    <source>
        <dbReference type="ARBA" id="ARBA00022840"/>
    </source>
</evidence>
<evidence type="ECO:0000313" key="13">
    <source>
        <dbReference type="Proteomes" id="UP001300604"/>
    </source>
</evidence>
<dbReference type="Pfam" id="PF00664">
    <property type="entry name" value="ABC_membrane"/>
    <property type="match status" value="1"/>
</dbReference>
<dbReference type="InterPro" id="IPR011527">
    <property type="entry name" value="ABC1_TM_dom"/>
</dbReference>
<keyword evidence="7 9" id="KW-1133">Transmembrane helix</keyword>
<dbReference type="EMBL" id="CP135996">
    <property type="protein sequence ID" value="WOC33162.1"/>
    <property type="molecule type" value="Genomic_DNA"/>
</dbReference>
<dbReference type="Proteomes" id="UP001300604">
    <property type="component" value="Chromosome"/>
</dbReference>
<dbReference type="PANTHER" id="PTHR24221:SF276">
    <property type="entry name" value="ABC TRANSPORTER, ATP-BINDING_PERMEASE PROTEIN"/>
    <property type="match status" value="1"/>
</dbReference>
<dbReference type="CDD" id="cd18548">
    <property type="entry name" value="ABC_6TM_Tm287_like"/>
    <property type="match status" value="1"/>
</dbReference>
<feature type="domain" description="ABC transmembrane type-1" evidence="11">
    <location>
        <begin position="216"/>
        <end position="458"/>
    </location>
</feature>
<dbReference type="SUPFAM" id="SSF90123">
    <property type="entry name" value="ABC transporter transmembrane region"/>
    <property type="match status" value="1"/>
</dbReference>
<dbReference type="InterPro" id="IPR036640">
    <property type="entry name" value="ABC1_TM_sf"/>
</dbReference>
<dbReference type="PANTHER" id="PTHR24221">
    <property type="entry name" value="ATP-BINDING CASSETTE SUB-FAMILY B"/>
    <property type="match status" value="1"/>
</dbReference>
<evidence type="ECO:0000256" key="4">
    <source>
        <dbReference type="ARBA" id="ARBA00022692"/>
    </source>
</evidence>
<proteinExistence type="predicted"/>
<feature type="transmembrane region" description="Helical" evidence="9">
    <location>
        <begin position="293"/>
        <end position="309"/>
    </location>
</feature>
<feature type="transmembrane region" description="Helical" evidence="9">
    <location>
        <begin position="315"/>
        <end position="338"/>
    </location>
</feature>
<dbReference type="KEGG" id="carl:PXC00_04615"/>
<feature type="transmembrane region" description="Helical" evidence="9">
    <location>
        <begin position="438"/>
        <end position="456"/>
    </location>
</feature>
<evidence type="ECO:0000256" key="1">
    <source>
        <dbReference type="ARBA" id="ARBA00004651"/>
    </source>
</evidence>
<dbReference type="PROSITE" id="PS00211">
    <property type="entry name" value="ABC_TRANSPORTER_1"/>
    <property type="match status" value="1"/>
</dbReference>
<keyword evidence="5" id="KW-0547">Nucleotide-binding</keyword>
<dbReference type="SMART" id="SM00382">
    <property type="entry name" value="AAA"/>
    <property type="match status" value="1"/>
</dbReference>
<gene>
    <name evidence="12" type="ORF">PXC00_04615</name>
</gene>
<dbReference type="InterPro" id="IPR039421">
    <property type="entry name" value="Type_1_exporter"/>
</dbReference>
<dbReference type="RefSeq" id="WP_275844385.1">
    <property type="nucleotide sequence ID" value="NZ_CP135996.1"/>
</dbReference>
<keyword evidence="13" id="KW-1185">Reference proteome</keyword>
<dbReference type="Gene3D" id="1.20.1560.10">
    <property type="entry name" value="ABC transporter type 1, transmembrane domain"/>
    <property type="match status" value="1"/>
</dbReference>
<evidence type="ECO:0000313" key="12">
    <source>
        <dbReference type="EMBL" id="WOC33162.1"/>
    </source>
</evidence>
<dbReference type="InterPro" id="IPR003439">
    <property type="entry name" value="ABC_transporter-like_ATP-bd"/>
</dbReference>
<dbReference type="Gene3D" id="3.40.50.300">
    <property type="entry name" value="P-loop containing nucleotide triphosphate hydrolases"/>
    <property type="match status" value="1"/>
</dbReference>
<dbReference type="Pfam" id="PF00005">
    <property type="entry name" value="ABC_tran"/>
    <property type="match status" value="1"/>
</dbReference>
<accession>A0AA97DBE8</accession>
<evidence type="ECO:0000259" key="11">
    <source>
        <dbReference type="PROSITE" id="PS50929"/>
    </source>
</evidence>